<sequence>MNNLDAIQYNRENLKELLTLLSEGKNEFPNPDFAKWCWTYWSKWREGLDNLFETTDETTINIINDVYTCYLADQATEFMQEKIISWLNMLK</sequence>
<keyword evidence="2" id="KW-1185">Reference proteome</keyword>
<proteinExistence type="predicted"/>
<dbReference type="Proteomes" id="UP001597340">
    <property type="component" value="Unassembled WGS sequence"/>
</dbReference>
<comment type="caution">
    <text evidence="1">The sequence shown here is derived from an EMBL/GenBank/DDBJ whole genome shotgun (WGS) entry which is preliminary data.</text>
</comment>
<evidence type="ECO:0000313" key="2">
    <source>
        <dbReference type="Proteomes" id="UP001597340"/>
    </source>
</evidence>
<dbReference type="EMBL" id="JBHTNZ010000002">
    <property type="protein sequence ID" value="MFD1460334.1"/>
    <property type="molecule type" value="Genomic_DNA"/>
</dbReference>
<evidence type="ECO:0000313" key="1">
    <source>
        <dbReference type="EMBL" id="MFD1460334.1"/>
    </source>
</evidence>
<gene>
    <name evidence="1" type="ORF">ACFQ5D_02485</name>
</gene>
<accession>A0ABW4D9B5</accession>
<dbReference type="RefSeq" id="WP_229526312.1">
    <property type="nucleotide sequence ID" value="NZ_JAFFQR010000112.1"/>
</dbReference>
<name>A0ABW4D9B5_9BACL</name>
<reference evidence="2" key="1">
    <citation type="journal article" date="2019" name="Int. J. Syst. Evol. Microbiol.">
        <title>The Global Catalogue of Microorganisms (GCM) 10K type strain sequencing project: providing services to taxonomists for standard genome sequencing and annotation.</title>
        <authorList>
            <consortium name="The Broad Institute Genomics Platform"/>
            <consortium name="The Broad Institute Genome Sequencing Center for Infectious Disease"/>
            <person name="Wu L."/>
            <person name="Ma J."/>
        </authorList>
    </citation>
    <scope>NUCLEOTIDE SEQUENCE [LARGE SCALE GENOMIC DNA]</scope>
    <source>
        <strain evidence="2">CCM 9147</strain>
    </source>
</reference>
<organism evidence="1 2">
    <name type="scientific">Paenibacillus farraposensis</name>
    <dbReference type="NCBI Taxonomy" id="2807095"/>
    <lineage>
        <taxon>Bacteria</taxon>
        <taxon>Bacillati</taxon>
        <taxon>Bacillota</taxon>
        <taxon>Bacilli</taxon>
        <taxon>Bacillales</taxon>
        <taxon>Paenibacillaceae</taxon>
        <taxon>Paenibacillus</taxon>
    </lineage>
</organism>
<protein>
    <submittedName>
        <fullName evidence="1">Uncharacterized protein</fullName>
    </submittedName>
</protein>